<dbReference type="EMBL" id="CP043026">
    <property type="protein sequence ID" value="QEH61871.1"/>
    <property type="molecule type" value="Genomic_DNA"/>
</dbReference>
<gene>
    <name evidence="2" type="ORF">SCHIN_v1c06740</name>
</gene>
<protein>
    <submittedName>
        <fullName evidence="2">Uncharacterized protein</fullName>
    </submittedName>
</protein>
<proteinExistence type="predicted"/>
<evidence type="ECO:0000313" key="2">
    <source>
        <dbReference type="EMBL" id="QEH61871.1"/>
    </source>
</evidence>
<evidence type="ECO:0000256" key="1">
    <source>
        <dbReference type="SAM" id="Phobius"/>
    </source>
</evidence>
<keyword evidence="1" id="KW-1133">Transmembrane helix</keyword>
<dbReference type="AlphaFoldDB" id="A0A5B9Y4A8"/>
<feature type="transmembrane region" description="Helical" evidence="1">
    <location>
        <begin position="204"/>
        <end position="225"/>
    </location>
</feature>
<feature type="transmembrane region" description="Helical" evidence="1">
    <location>
        <begin position="90"/>
        <end position="108"/>
    </location>
</feature>
<reference evidence="2 3" key="1">
    <citation type="submission" date="2019-08" db="EMBL/GenBank/DDBJ databases">
        <title>Complete genome sequence of Spiroplasma chinense CCH (DSM 19755).</title>
        <authorList>
            <person name="Shen H.-Y."/>
            <person name="Lin Y.-C."/>
            <person name="Chou L."/>
            <person name="Kuo C.-H."/>
        </authorList>
    </citation>
    <scope>NUCLEOTIDE SEQUENCE [LARGE SCALE GENOMIC DNA]</scope>
    <source>
        <strain evidence="2 3">CCH</strain>
    </source>
</reference>
<dbReference type="RefSeq" id="WP_166508250.1">
    <property type="nucleotide sequence ID" value="NZ_CP043026.1"/>
</dbReference>
<keyword evidence="1" id="KW-0812">Transmembrane</keyword>
<keyword evidence="1" id="KW-0472">Membrane</keyword>
<feature type="transmembrane region" description="Helical" evidence="1">
    <location>
        <begin position="129"/>
        <end position="148"/>
    </location>
</feature>
<feature type="transmembrane region" description="Helical" evidence="1">
    <location>
        <begin position="168"/>
        <end position="192"/>
    </location>
</feature>
<organism evidence="2 3">
    <name type="scientific">Spiroplasma chinense</name>
    <dbReference type="NCBI Taxonomy" id="216932"/>
    <lineage>
        <taxon>Bacteria</taxon>
        <taxon>Bacillati</taxon>
        <taxon>Mycoplasmatota</taxon>
        <taxon>Mollicutes</taxon>
        <taxon>Entomoplasmatales</taxon>
        <taxon>Spiroplasmataceae</taxon>
        <taxon>Spiroplasma</taxon>
    </lineage>
</organism>
<feature type="transmembrane region" description="Helical" evidence="1">
    <location>
        <begin position="51"/>
        <end position="70"/>
    </location>
</feature>
<sequence>MKKELEKKEKNTEKSKWIIGGWLDCAFEMILTDIIIINLIRIIKEVNQTHFWILPICCYVILITNIANKIKIYNKLYVKESDQILFKTTLFLSFIPIIGFLSWFLFVIKLTISNYKIDDLKYTTKKSNIYLSFIIVDLIYIIFTFFLIGSMLDGSINNLFKTIESFDVVARALLIVWFYLFSILIRFFLLRIGKKKEIYSKRKYVFFIIVNCLPLINTIYAIVYLEKNYTIEPGETNLPLENVI</sequence>
<keyword evidence="3" id="KW-1185">Reference proteome</keyword>
<name>A0A5B9Y4A8_9MOLU</name>
<evidence type="ECO:0000313" key="3">
    <source>
        <dbReference type="Proteomes" id="UP000323144"/>
    </source>
</evidence>
<dbReference type="Proteomes" id="UP000323144">
    <property type="component" value="Chromosome"/>
</dbReference>
<accession>A0A5B9Y4A8</accession>
<dbReference type="KEGG" id="schi:SCHIN_v1c06740"/>